<dbReference type="SUPFAM" id="SSF48403">
    <property type="entry name" value="Ankyrin repeat"/>
    <property type="match status" value="1"/>
</dbReference>
<dbReference type="InterPro" id="IPR011009">
    <property type="entry name" value="Kinase-like_dom_sf"/>
</dbReference>
<evidence type="ECO:0000313" key="5">
    <source>
        <dbReference type="Ensembl" id="ENSSFOP00015073737.1"/>
    </source>
</evidence>
<reference evidence="5" key="3">
    <citation type="submission" date="2025-09" db="UniProtKB">
        <authorList>
            <consortium name="Ensembl"/>
        </authorList>
    </citation>
    <scope>IDENTIFICATION</scope>
</reference>
<dbReference type="PRINTS" id="PR01415">
    <property type="entry name" value="ANKYRIN"/>
</dbReference>
<feature type="repeat" description="ANK" evidence="3">
    <location>
        <begin position="698"/>
        <end position="730"/>
    </location>
</feature>
<proteinExistence type="predicted"/>
<dbReference type="Proteomes" id="UP000694397">
    <property type="component" value="Chromosome 10"/>
</dbReference>
<evidence type="ECO:0000256" key="1">
    <source>
        <dbReference type="ARBA" id="ARBA00022737"/>
    </source>
</evidence>
<dbReference type="KEGG" id="sfm:108928706"/>
<dbReference type="AlphaFoldDB" id="A0A8D0CJ75"/>
<dbReference type="PROSITE" id="PS50011">
    <property type="entry name" value="PROTEIN_KINASE_DOM"/>
    <property type="match status" value="1"/>
</dbReference>
<feature type="repeat" description="ANK" evidence="3">
    <location>
        <begin position="431"/>
        <end position="463"/>
    </location>
</feature>
<dbReference type="GO" id="GO:0005524">
    <property type="term" value="F:ATP binding"/>
    <property type="evidence" value="ECO:0007669"/>
    <property type="project" value="InterPro"/>
</dbReference>
<organism evidence="5 6">
    <name type="scientific">Scleropages formosus</name>
    <name type="common">Asian bonytongue</name>
    <name type="synonym">Osteoglossum formosum</name>
    <dbReference type="NCBI Taxonomy" id="113540"/>
    <lineage>
        <taxon>Eukaryota</taxon>
        <taxon>Metazoa</taxon>
        <taxon>Chordata</taxon>
        <taxon>Craniata</taxon>
        <taxon>Vertebrata</taxon>
        <taxon>Euteleostomi</taxon>
        <taxon>Actinopterygii</taxon>
        <taxon>Neopterygii</taxon>
        <taxon>Teleostei</taxon>
        <taxon>Osteoglossocephala</taxon>
        <taxon>Osteoglossomorpha</taxon>
        <taxon>Osteoglossiformes</taxon>
        <taxon>Osteoglossidae</taxon>
        <taxon>Scleropages</taxon>
    </lineage>
</organism>
<protein>
    <submittedName>
        <fullName evidence="5">Ankyrin repeat and kinase domain containing 1</fullName>
    </submittedName>
</protein>
<feature type="repeat" description="ANK" evidence="3">
    <location>
        <begin position="497"/>
        <end position="529"/>
    </location>
</feature>
<keyword evidence="2 3" id="KW-0040">ANK repeat</keyword>
<evidence type="ECO:0000256" key="3">
    <source>
        <dbReference type="PROSITE-ProRule" id="PRU00023"/>
    </source>
</evidence>
<feature type="repeat" description="ANK" evidence="3">
    <location>
        <begin position="599"/>
        <end position="631"/>
    </location>
</feature>
<feature type="domain" description="Protein kinase" evidence="4">
    <location>
        <begin position="21"/>
        <end position="286"/>
    </location>
</feature>
<dbReference type="Pfam" id="PF00023">
    <property type="entry name" value="Ank"/>
    <property type="match status" value="2"/>
</dbReference>
<dbReference type="Ensembl" id="ENSSFOT00015074745.1">
    <property type="protein sequence ID" value="ENSSFOP00015073737.1"/>
    <property type="gene ID" value="ENSSFOG00015026073.1"/>
</dbReference>
<dbReference type="GeneTree" id="ENSGT00940000162060"/>
<dbReference type="SMART" id="SM00248">
    <property type="entry name" value="ANK"/>
    <property type="match status" value="11"/>
</dbReference>
<dbReference type="InterPro" id="IPR050745">
    <property type="entry name" value="Multifunctional_regulatory"/>
</dbReference>
<accession>A0A8D0CJ75</accession>
<dbReference type="PROSITE" id="PS50297">
    <property type="entry name" value="ANK_REP_REGION"/>
    <property type="match status" value="9"/>
</dbReference>
<reference evidence="5" key="2">
    <citation type="submission" date="2025-08" db="UniProtKB">
        <authorList>
            <consortium name="Ensembl"/>
        </authorList>
    </citation>
    <scope>IDENTIFICATION</scope>
</reference>
<dbReference type="Pfam" id="PF13637">
    <property type="entry name" value="Ank_4"/>
    <property type="match status" value="1"/>
</dbReference>
<dbReference type="InterPro" id="IPR036770">
    <property type="entry name" value="Ankyrin_rpt-contain_sf"/>
</dbReference>
<feature type="repeat" description="ANK" evidence="3">
    <location>
        <begin position="533"/>
        <end position="565"/>
    </location>
</feature>
<feature type="repeat" description="ANK" evidence="3">
    <location>
        <begin position="464"/>
        <end position="496"/>
    </location>
</feature>
<feature type="repeat" description="ANK" evidence="3">
    <location>
        <begin position="566"/>
        <end position="598"/>
    </location>
</feature>
<name>A0A8D0CJ75_SCLFO</name>
<dbReference type="InterPro" id="IPR001245">
    <property type="entry name" value="Ser-Thr/Tyr_kinase_cat_dom"/>
</dbReference>
<evidence type="ECO:0000313" key="6">
    <source>
        <dbReference type="Proteomes" id="UP000694397"/>
    </source>
</evidence>
<dbReference type="SUPFAM" id="SSF56112">
    <property type="entry name" value="Protein kinase-like (PK-like)"/>
    <property type="match status" value="1"/>
</dbReference>
<dbReference type="Pfam" id="PF07714">
    <property type="entry name" value="PK_Tyr_Ser-Thr"/>
    <property type="match status" value="1"/>
</dbReference>
<feature type="repeat" description="ANK" evidence="3">
    <location>
        <begin position="398"/>
        <end position="430"/>
    </location>
</feature>
<reference evidence="5 6" key="1">
    <citation type="submission" date="2019-04" db="EMBL/GenBank/DDBJ databases">
        <authorList>
            <consortium name="Wellcome Sanger Institute Data Sharing"/>
        </authorList>
    </citation>
    <scope>NUCLEOTIDE SEQUENCE [LARGE SCALE GENOMIC DNA]</scope>
</reference>
<dbReference type="GO" id="GO:0001964">
    <property type="term" value="P:startle response"/>
    <property type="evidence" value="ECO:0007669"/>
    <property type="project" value="Ensembl"/>
</dbReference>
<dbReference type="OrthoDB" id="195446at2759"/>
<dbReference type="CTD" id="255239"/>
<evidence type="ECO:0000259" key="4">
    <source>
        <dbReference type="PROSITE" id="PS50011"/>
    </source>
</evidence>
<keyword evidence="1" id="KW-0677">Repeat</keyword>
<feature type="repeat" description="ANK" evidence="3">
    <location>
        <begin position="665"/>
        <end position="697"/>
    </location>
</feature>
<dbReference type="Gene3D" id="1.25.40.20">
    <property type="entry name" value="Ankyrin repeat-containing domain"/>
    <property type="match status" value="5"/>
</dbReference>
<dbReference type="PANTHER" id="PTHR24189">
    <property type="entry name" value="MYOTROPHIN"/>
    <property type="match status" value="1"/>
</dbReference>
<dbReference type="Gene3D" id="1.10.510.10">
    <property type="entry name" value="Transferase(Phosphotransferase) domain 1"/>
    <property type="match status" value="1"/>
</dbReference>
<keyword evidence="6" id="KW-1185">Reference proteome</keyword>
<dbReference type="GO" id="GO:0046959">
    <property type="term" value="P:habituation"/>
    <property type="evidence" value="ECO:0007669"/>
    <property type="project" value="Ensembl"/>
</dbReference>
<dbReference type="GeneID" id="108928706"/>
<dbReference type="InterPro" id="IPR000719">
    <property type="entry name" value="Prot_kinase_dom"/>
</dbReference>
<dbReference type="RefSeq" id="XP_018598284.2">
    <property type="nucleotide sequence ID" value="XM_018742768.2"/>
</dbReference>
<feature type="repeat" description="ANK" evidence="3">
    <location>
        <begin position="632"/>
        <end position="664"/>
    </location>
</feature>
<dbReference type="PROSITE" id="PS50088">
    <property type="entry name" value="ANK_REPEAT"/>
    <property type="match status" value="10"/>
</dbReference>
<gene>
    <name evidence="5" type="primary">ANKK1</name>
    <name evidence="5" type="synonym">ankk1</name>
</gene>
<dbReference type="InterPro" id="IPR002110">
    <property type="entry name" value="Ankyrin_rpt"/>
</dbReference>
<dbReference type="PANTHER" id="PTHR24189:SF50">
    <property type="entry name" value="ANKYRIN REPEAT AND SOCS BOX PROTEIN 2"/>
    <property type="match status" value="1"/>
</dbReference>
<evidence type="ECO:0000256" key="2">
    <source>
        <dbReference type="ARBA" id="ARBA00023043"/>
    </source>
</evidence>
<sequence>MEPIDCGDLEKFRHFLKDDFEPDWIKVAEGQYGKVYKVKLKLWRETFAMKCFSEAVCGTNVYRRMTEEASKMEKVKFKYIVSFYGVCSETPAVVMEYMPNGSLDGLLQSHTLMWPKKFQMIHEITMGMNFLHTMKPALLHLNLKPANILLDDHLHVKISDFGLIKWEEYSNSMEFIEHLSSRGNISYIAPEIFTQSPDAPGTKYDVYSFAIVIWEVLTQKKPYPGANNIMTVIMKVSSGKRPSVEKIPDDKPQECDDMIDIMQKCWQQEATSRPPFSETVAETEALSEVLKIPDVIRACRENEMTHKLAYTTKSSCLKSETKHESNSVSGDENSHDDVTTLLSKKNFESFRGIVKKDNVLTAYPGNNSLLHYTVASGDLESVKKVIELGGVVDAQSSRGYTPLIVGVLYKSHEICSLLLKCGANPNLGDSDCWTALHFASQNGDERMVRLLLDRTAEPDSKEKEGWMPLHLAAQNGHENVVRVLLPRLSNADQPTADGRTALHLAARHGHLGIVQLLLRRGANPNHPEGSDGRDGTPLHLAAAEGHFRVARLLISSGADISLVDNKGYSAVHWAAVKGHTSICRLLLGKGAQADLKTVQGWTPLHLAALKGHPSTVLLLEEHVDSLNVQGASGWTPLHLACYHGREEVVSVLLTAGADPNVVDDRGWTPLHLASNGGSFPSVLQLIAHNANVNGQNVRLATPLHLAAANGSAPIVQALLLNGARKDMLDASGFTAKALAQKTQKKEVMQLLDSQ</sequence>
<dbReference type="GO" id="GO:0004672">
    <property type="term" value="F:protein kinase activity"/>
    <property type="evidence" value="ECO:0007669"/>
    <property type="project" value="InterPro"/>
</dbReference>
<dbReference type="Pfam" id="PF12796">
    <property type="entry name" value="Ank_2"/>
    <property type="match status" value="3"/>
</dbReference>